<feature type="compositionally biased region" description="Basic and acidic residues" evidence="4">
    <location>
        <begin position="805"/>
        <end position="814"/>
    </location>
</feature>
<feature type="region of interest" description="Disordered" evidence="4">
    <location>
        <begin position="2371"/>
        <end position="2436"/>
    </location>
</feature>
<dbReference type="InterPro" id="IPR035963">
    <property type="entry name" value="FERM_2"/>
</dbReference>
<feature type="region of interest" description="Disordered" evidence="4">
    <location>
        <begin position="1822"/>
        <end position="1875"/>
    </location>
</feature>
<feature type="compositionally biased region" description="Basic residues" evidence="4">
    <location>
        <begin position="896"/>
        <end position="907"/>
    </location>
</feature>
<feature type="compositionally biased region" description="Basic and acidic residues" evidence="4">
    <location>
        <begin position="1823"/>
        <end position="1836"/>
    </location>
</feature>
<dbReference type="Pfam" id="PF09379">
    <property type="entry name" value="FERM_N"/>
    <property type="match status" value="1"/>
</dbReference>
<accession>A0A2A2J8M5</accession>
<feature type="region of interest" description="Disordered" evidence="4">
    <location>
        <begin position="2028"/>
        <end position="2130"/>
    </location>
</feature>
<sequence>MGKGGEHPGGQRTAGSSAAALPAATATRTSPSPRDPRLQSARVRLPDGTHRDFELPRGSDGEILFRQVTADLSIEEKEYFSLCFYDQTAARHWLYNDKKILKQLKGLPWEFSYEVKFYPTEPSKLVDDRARFNLYLQLRRDIYSGRLPVTLQTNALLGSFAAQAEFGDAADSPEYSNYLVHAKIAPNMNEQLAQAIAELHKQHKGQTPAEAENHYLETCRELSMYGIFLFPAKQTESLFEDEDSKNDSVMIGVGAHGINIYKDGVRMHKFSWQNIIKISYRKNSFSIKLKPGELNQKETTVTYKLEDYLHAKRVWKCAVEHHTFFRLIQPEDKPHGSFLGLGSARFRYHGRTQFQTKMASQMFDRPASATIDRSHRLSQSLTDMAREPVHPLHYTDTELDKEQLSPAMSYTLKEHGGPEKRRKHQKTVVTTTKTTKTMEYTPEQVGASRFASASTHLSAHPSSSSHSHRIALSSSAYTPHVAVQTTEGHEGPDDDRLYYSPSTTIESPTGGSYYLSDDGLRSATRSPYSPSSYPEYDPSSPYSDQYSHPAIQSYSHGTAIAVIGSGGSEQRRTQTTPAGYGEVQMRQHSTARRNLFGRPTSSGRSSRTSARLVSYHQPYDPLEPMSTLEYSDLPNTPLAQSVTVYHQGFYNRLEQQQQQEQQRERPPQRPAERPYVATTNGVHRMEELDRGDDMAERPIRHFVDIRHSGSSRPHRIKRIVHEGREEYGKEIDPKDYAFMQQQWEFHPMHQTELAHELRPSNIRQHSNVYYQHTDEAGPSGMQQDDDLPRYRLIARQMPPAPPAPTEERKREREKEKKRRSGEHERRSDRGHITDSHVRAQIYQKEHTASTSIRRESPDSITRSRVSADVSSSSREGSRAAEQRTPMAAVPSPTTKEKKKKQRKRKHPKEASPQESPRRMRLIARIPPTQQSPEGQPSTSSLRFSLWKAARRTRQMDSTPEPTERYVGEMEEIGRQRELEQLDLLNRPAVSQMTPKSVSRRKTMSPIAPKRRKLIGRHRHEGEETVGSPDLSRYGYSTEPYIGHLPQFSRSSELDQSPFDSYVSSRHFEQMIASRDKPKRRAILYLGRTSSPGAAAADLHDEKREVRLIAKVLPQQKEEVASDTLKSRSKEGGTIGFMRKPKKTEKTTTREIGERYEGPLSQTTYSEDIGSLPLEGRPQQVSYSPVPGKVSLVTRKSSEEKEKRRAESPEKIAYPKSKHGYTFDTTPYEGPYESITYEEPLHKEHLPEFVDVYHVGVYEPAKVVEEKQRKSKEQSPEEEHKYSIGFWKKERRSHEAEEWPSSDPYTGALESTHRAHDLTKVELENRPAVVSMSPKTAHKPIPSPKASPKQAKYVLSTDPYLGDLETVRRSTDLEPSSLDSHVAVYKYEEKRTEGAKPKKKAILHIGKSTTPTDETYTEEPREVRLVARILPQQQEFDEPGKEVRDKSKERTSGLFKRGRKSQEPSPAIVAERYTGPVDDVHRENELSELPLAVHPSVSQMPMTSARKSKSTPSPASTTERRYKLWTRVKHEGVEDEVPKERIQITAYNFPSDKYEGELYEFGRSGELEPSSIQEHVSTLPSESIYKAQKGDKRKAILHLKRPRTASPSAEEEQPRQVRLLARVIPPSEQIEEPKTAKIGKEKSPSRFAFVKSRKSTEAKTPEQVERYSGPIEQTSYGEFSGQPLDFQPAAVSYDIKASPKKDKVASPVSTEQRRFRYITRIRHPGDEDIVAKEHVKASAYDFSTAPYEGELYEFGRGSELPSSSIQEHVSSIPPESVYKIQKGGKKKAVLHLKEQRPTSTNALEEEPHQVRLLARVIPPSEQIEEPKTAKIGKEKSPSRFAFVKSRKSTEAKTPELGEHYSGPLEQTSYGEFSGQPLDFQPTAVSYDIKTSPIKSKAKIPSPVTTEERKYRFVTKIRRGEDEDITKKEHVKPSAYDFPTTPYEGELHQTGRIGDIPTEPLQEHVTLQRRISIESDDKKRSQMPLKPESEMFDDDHERFQMHVKSESETFDDDQERFTMDVMRRNVVEEPEPSVRLLARVASPSETEQVDEPKPSKIKKEKSPGRFGFMKPRRSAEVKTPELGEHYSGPLEQTSYGEFSGQPLDFQPTAVSYDIKTSPKKSKAKTTTPVDTEQRRFRYITRIRHGGDEDVVEKEHVKPSAYDFSTTSYEGPLDETTYSELSGTPLDIPTTSVISAKHPAERAASPESEQRRLRLIVRKKKEEEPEKKHITKERPLGASAYDFDHSVYSGPLDETNRVQDIDGHHLHEYVNIRDIPPMPGTLEKKQKKKAIFHLKSPTTTSETPAEEEPHRQVKKSPVVTSAYDFDRSPYSGQLDEINPLPEMTGSQIREYVNIQDIPSPGDDRKKKAVLHLKRTPSPSVPEQEEHRQVLKVKVQPQEPTEIEQPSPRSSLGFGRLLKKGSRRSTDIESPILSEPYTGPLEVTTRAEELGKVELEARPTVSYSPKKIEKERHQRSGYDFNTDVYEGPLLTTGRVSDIDSTPLSEHANIYHSGIYESPKMGLKEKALRAVTPSKGSSEWEGFEEEPREVRVIARVRHEEEQPIDEEQRTGSATGHRFGFFKTKHEHEASPQELGERYTGPLDQTTYNELSGQPLEVTTYSPKVSPMASPKSAASPSDSEKRRFRLIGVHKEVRGKSETSQYSFSTEPYQGELGSVNYSADIDSQPLDQFVEKREYDYKITKSPKISKTPKTPVEEEKRPIRAKILVRPQDEETETSTSKPSTGFAFLSKKRGHKKEPYNPVLSTATTEVGETQRSGDLEKLPFDISTVSPVHEKTEHEKPTPSDSEQRRLRLIVRKKKEEGEEPVHEQEEGHFPSQVTNNDF</sequence>
<evidence type="ECO:0000256" key="4">
    <source>
        <dbReference type="SAM" id="MobiDB-lite"/>
    </source>
</evidence>
<dbReference type="Gene3D" id="3.10.20.90">
    <property type="entry name" value="Phosphatidylinositol 3-kinase Catalytic Subunit, Chain A, domain 1"/>
    <property type="match status" value="1"/>
</dbReference>
<gene>
    <name evidence="6" type="ORF">WR25_25264</name>
</gene>
<dbReference type="GO" id="GO:0005912">
    <property type="term" value="C:adherens junction"/>
    <property type="evidence" value="ECO:0007669"/>
    <property type="project" value="UniProtKB-SubCell"/>
</dbReference>
<dbReference type="CDD" id="cd14473">
    <property type="entry name" value="FERM_B-lobe"/>
    <property type="match status" value="1"/>
</dbReference>
<dbReference type="GO" id="GO:0005856">
    <property type="term" value="C:cytoskeleton"/>
    <property type="evidence" value="ECO:0007669"/>
    <property type="project" value="TreeGrafter"/>
</dbReference>
<feature type="region of interest" description="Disordered" evidence="4">
    <location>
        <begin position="2460"/>
        <end position="2481"/>
    </location>
</feature>
<dbReference type="OrthoDB" id="6589456at2759"/>
<dbReference type="GO" id="GO:0005886">
    <property type="term" value="C:plasma membrane"/>
    <property type="evidence" value="ECO:0007669"/>
    <property type="project" value="TreeGrafter"/>
</dbReference>
<feature type="region of interest" description="Disordered" evidence="4">
    <location>
        <begin position="2697"/>
        <end position="2838"/>
    </location>
</feature>
<feature type="region of interest" description="Disordered" evidence="4">
    <location>
        <begin position="1388"/>
        <end position="1521"/>
    </location>
</feature>
<feature type="region of interest" description="Disordered" evidence="4">
    <location>
        <begin position="796"/>
        <end position="940"/>
    </location>
</feature>
<feature type="compositionally biased region" description="Polar residues" evidence="4">
    <location>
        <begin position="927"/>
        <end position="940"/>
    </location>
</feature>
<dbReference type="InterPro" id="IPR018980">
    <property type="entry name" value="FERM_PH-like_C"/>
</dbReference>
<dbReference type="InterPro" id="IPR000798">
    <property type="entry name" value="Ez/rad/moesin-like"/>
</dbReference>
<dbReference type="GO" id="GO:0031032">
    <property type="term" value="P:actomyosin structure organization"/>
    <property type="evidence" value="ECO:0007669"/>
    <property type="project" value="TreeGrafter"/>
</dbReference>
<dbReference type="PRINTS" id="PR00661">
    <property type="entry name" value="ERMFAMILY"/>
</dbReference>
<feature type="compositionally biased region" description="Basic and acidic residues" evidence="4">
    <location>
        <begin position="2071"/>
        <end position="2082"/>
    </location>
</feature>
<dbReference type="SUPFAM" id="SSF50729">
    <property type="entry name" value="PH domain-like"/>
    <property type="match status" value="1"/>
</dbReference>
<dbReference type="Pfam" id="PF00373">
    <property type="entry name" value="FERM_M"/>
    <property type="match status" value="1"/>
</dbReference>
<feature type="compositionally biased region" description="Basic and acidic residues" evidence="4">
    <location>
        <begin position="2462"/>
        <end position="2472"/>
    </location>
</feature>
<feature type="compositionally biased region" description="Basic and acidic residues" evidence="4">
    <location>
        <begin position="661"/>
        <end position="672"/>
    </location>
</feature>
<dbReference type="GO" id="GO:0008092">
    <property type="term" value="F:cytoskeletal protein binding"/>
    <property type="evidence" value="ECO:0007669"/>
    <property type="project" value="InterPro"/>
</dbReference>
<feature type="region of interest" description="Disordered" evidence="4">
    <location>
        <begin position="655"/>
        <end position="674"/>
    </location>
</feature>
<name>A0A2A2J8M5_9BILA</name>
<feature type="compositionally biased region" description="Basic and acidic residues" evidence="4">
    <location>
        <begin position="1143"/>
        <end position="1155"/>
    </location>
</feature>
<feature type="compositionally biased region" description="Polar residues" evidence="4">
    <location>
        <begin position="2757"/>
        <end position="2769"/>
    </location>
</feature>
<evidence type="ECO:0000313" key="6">
    <source>
        <dbReference type="EMBL" id="PAV58116.1"/>
    </source>
</evidence>
<dbReference type="PANTHER" id="PTHR23280">
    <property type="entry name" value="4.1 G PROTEIN"/>
    <property type="match status" value="1"/>
</dbReference>
<feature type="compositionally biased region" description="Basic and acidic residues" evidence="4">
    <location>
        <begin position="2787"/>
        <end position="2805"/>
    </location>
</feature>
<evidence type="ECO:0000256" key="2">
    <source>
        <dbReference type="ARBA" id="ARBA00022025"/>
    </source>
</evidence>
<dbReference type="InterPro" id="IPR018979">
    <property type="entry name" value="FERM_N"/>
</dbReference>
<dbReference type="SUPFAM" id="SSF47031">
    <property type="entry name" value="Second domain of FERM"/>
    <property type="match status" value="1"/>
</dbReference>
<dbReference type="InterPro" id="IPR014847">
    <property type="entry name" value="FA"/>
</dbReference>
<comment type="caution">
    <text evidence="6">The sequence shown here is derived from an EMBL/GenBank/DDBJ whole genome shotgun (WGS) entry which is preliminary data.</text>
</comment>
<feature type="compositionally biased region" description="Basic and acidic residues" evidence="4">
    <location>
        <begin position="1437"/>
        <end position="1450"/>
    </location>
</feature>
<dbReference type="PANTHER" id="PTHR23280:SF21">
    <property type="entry name" value="PROTEIN 4.1 HOMOLOG"/>
    <property type="match status" value="1"/>
</dbReference>
<dbReference type="InterPro" id="IPR019747">
    <property type="entry name" value="FERM_CS"/>
</dbReference>
<feature type="region of interest" description="Disordered" evidence="4">
    <location>
        <begin position="594"/>
        <end position="614"/>
    </location>
</feature>
<feature type="compositionally biased region" description="Basic and acidic residues" evidence="4">
    <location>
        <begin position="908"/>
        <end position="917"/>
    </location>
</feature>
<feature type="compositionally biased region" description="Low complexity" evidence="4">
    <location>
        <begin position="2697"/>
        <end position="2707"/>
    </location>
</feature>
<feature type="region of interest" description="Disordered" evidence="4">
    <location>
        <begin position="1316"/>
        <end position="1350"/>
    </location>
</feature>
<dbReference type="EMBL" id="LIAE01010599">
    <property type="protein sequence ID" value="PAV58116.1"/>
    <property type="molecule type" value="Genomic_DNA"/>
</dbReference>
<dbReference type="SMART" id="SM01195">
    <property type="entry name" value="FA"/>
    <property type="match status" value="1"/>
</dbReference>
<proteinExistence type="predicted"/>
<dbReference type="InterPro" id="IPR000299">
    <property type="entry name" value="FERM_domain"/>
</dbReference>
<evidence type="ECO:0000256" key="1">
    <source>
        <dbReference type="ARBA" id="ARBA00004536"/>
    </source>
</evidence>
<dbReference type="InterPro" id="IPR011993">
    <property type="entry name" value="PH-like_dom_sf"/>
</dbReference>
<dbReference type="Pfam" id="PF09380">
    <property type="entry name" value="FERM_C"/>
    <property type="match status" value="1"/>
</dbReference>
<dbReference type="SUPFAM" id="SSF54236">
    <property type="entry name" value="Ubiquitin-like"/>
    <property type="match status" value="1"/>
</dbReference>
<feature type="region of interest" description="Disordered" evidence="4">
    <location>
        <begin position="1119"/>
        <end position="1155"/>
    </location>
</feature>
<feature type="compositionally biased region" description="Basic and acidic residues" evidence="4">
    <location>
        <begin position="1119"/>
        <end position="1130"/>
    </location>
</feature>
<dbReference type="InterPro" id="IPR019748">
    <property type="entry name" value="FERM_central"/>
</dbReference>
<feature type="compositionally biased region" description="Polar residues" evidence="4">
    <location>
        <begin position="2597"/>
        <end position="2615"/>
    </location>
</feature>
<evidence type="ECO:0000256" key="3">
    <source>
        <dbReference type="ARBA" id="ARBA00043944"/>
    </source>
</evidence>
<feature type="compositionally biased region" description="Low complexity" evidence="4">
    <location>
        <begin position="427"/>
        <end position="437"/>
    </location>
</feature>
<reference evidence="6 7" key="1">
    <citation type="journal article" date="2017" name="Curr. Biol.">
        <title>Genome architecture and evolution of a unichromosomal asexual nematode.</title>
        <authorList>
            <person name="Fradin H."/>
            <person name="Zegar C."/>
            <person name="Gutwein M."/>
            <person name="Lucas J."/>
            <person name="Kovtun M."/>
            <person name="Corcoran D."/>
            <person name="Baugh L.R."/>
            <person name="Kiontke K."/>
            <person name="Gunsalus K."/>
            <person name="Fitch D.H."/>
            <person name="Piano F."/>
        </authorList>
    </citation>
    <scope>NUCLEOTIDE SEQUENCE [LARGE SCALE GENOMIC DNA]</scope>
    <source>
        <strain evidence="6">PF1309</strain>
    </source>
</reference>
<feature type="compositionally biased region" description="Low complexity" evidence="4">
    <location>
        <begin position="526"/>
        <end position="544"/>
    </location>
</feature>
<dbReference type="SMART" id="SM00295">
    <property type="entry name" value="B41"/>
    <property type="match status" value="1"/>
</dbReference>
<dbReference type="PRINTS" id="PR00935">
    <property type="entry name" value="BAND41"/>
</dbReference>
<feature type="region of interest" description="Disordered" evidence="4">
    <location>
        <begin position="413"/>
        <end position="544"/>
    </location>
</feature>
<feature type="compositionally biased region" description="Low complexity" evidence="4">
    <location>
        <begin position="597"/>
        <end position="611"/>
    </location>
</feature>
<feature type="compositionally biased region" description="Low complexity" evidence="4">
    <location>
        <begin position="13"/>
        <end position="32"/>
    </location>
</feature>
<feature type="compositionally biased region" description="Basic and acidic residues" evidence="4">
    <location>
        <begin position="1846"/>
        <end position="1857"/>
    </location>
</feature>
<dbReference type="PROSITE" id="PS50057">
    <property type="entry name" value="FERM_3"/>
    <property type="match status" value="1"/>
</dbReference>
<dbReference type="InterPro" id="IPR019749">
    <property type="entry name" value="Band_41_domain"/>
</dbReference>
<dbReference type="SMART" id="SM01196">
    <property type="entry name" value="FERM_C"/>
    <property type="match status" value="1"/>
</dbReference>
<feature type="region of interest" description="Disordered" evidence="4">
    <location>
        <begin position="2550"/>
        <end position="2637"/>
    </location>
</feature>
<feature type="compositionally biased region" description="Basic and acidic residues" evidence="4">
    <location>
        <begin position="821"/>
        <end position="857"/>
    </location>
</feature>
<feature type="region of interest" description="Disordered" evidence="4">
    <location>
        <begin position="1922"/>
        <end position="1992"/>
    </location>
</feature>
<feature type="domain" description="FERM" evidence="5">
    <location>
        <begin position="39"/>
        <end position="329"/>
    </location>
</feature>
<feature type="compositionally biased region" description="Basic and acidic residues" evidence="4">
    <location>
        <begin position="487"/>
        <end position="497"/>
    </location>
</feature>
<feature type="compositionally biased region" description="Basic and acidic residues" evidence="4">
    <location>
        <begin position="1969"/>
        <end position="1978"/>
    </location>
</feature>
<dbReference type="STRING" id="2018661.A0A2A2J8M5"/>
<dbReference type="PROSITE" id="PS00660">
    <property type="entry name" value="FERM_1"/>
    <property type="match status" value="1"/>
</dbReference>
<dbReference type="FunFam" id="2.30.29.30:FF:000002">
    <property type="entry name" value="Band 4.1-like protein 5 isoform 1"/>
    <property type="match status" value="1"/>
</dbReference>
<feature type="compositionally biased region" description="Basic and acidic residues" evidence="4">
    <location>
        <begin position="1195"/>
        <end position="1209"/>
    </location>
</feature>
<dbReference type="Gene3D" id="2.30.29.30">
    <property type="entry name" value="Pleckstrin-homology domain (PH domain)/Phosphotyrosine-binding domain (PTB)"/>
    <property type="match status" value="1"/>
</dbReference>
<feature type="compositionally biased region" description="Low complexity" evidence="4">
    <location>
        <begin position="862"/>
        <end position="874"/>
    </location>
</feature>
<feature type="region of interest" description="Disordered" evidence="4">
    <location>
        <begin position="1"/>
        <end position="39"/>
    </location>
</feature>
<feature type="compositionally biased region" description="Polar residues" evidence="4">
    <location>
        <begin position="500"/>
        <end position="510"/>
    </location>
</feature>
<evidence type="ECO:0000313" key="7">
    <source>
        <dbReference type="Proteomes" id="UP000218231"/>
    </source>
</evidence>
<keyword evidence="7" id="KW-1185">Reference proteome</keyword>
<feature type="region of interest" description="Disordered" evidence="4">
    <location>
        <begin position="2292"/>
        <end position="2337"/>
    </location>
</feature>
<feature type="compositionally biased region" description="Basic and acidic residues" evidence="4">
    <location>
        <begin position="2813"/>
        <end position="2828"/>
    </location>
</feature>
<feature type="compositionally biased region" description="Basic and acidic residues" evidence="4">
    <location>
        <begin position="2578"/>
        <end position="2591"/>
    </location>
</feature>
<dbReference type="CDD" id="cd01765">
    <property type="entry name" value="FERM_F0_F1"/>
    <property type="match status" value="1"/>
</dbReference>
<feature type="compositionally biased region" description="Basic and acidic residues" evidence="4">
    <location>
        <begin position="2550"/>
        <end position="2564"/>
    </location>
</feature>
<comment type="subcellular location">
    <subcellularLocation>
        <location evidence="1">Cell junction</location>
        <location evidence="1">Adherens junction</location>
    </subcellularLocation>
    <subcellularLocation>
        <location evidence="3">Cell projection</location>
        <location evidence="3">Rhabdomere</location>
    </subcellularLocation>
</comment>
<evidence type="ECO:0000259" key="5">
    <source>
        <dbReference type="PROSITE" id="PS50057"/>
    </source>
</evidence>
<organism evidence="6 7">
    <name type="scientific">Diploscapter pachys</name>
    <dbReference type="NCBI Taxonomy" id="2018661"/>
    <lineage>
        <taxon>Eukaryota</taxon>
        <taxon>Metazoa</taxon>
        <taxon>Ecdysozoa</taxon>
        <taxon>Nematoda</taxon>
        <taxon>Chromadorea</taxon>
        <taxon>Rhabditida</taxon>
        <taxon>Rhabditina</taxon>
        <taxon>Rhabditomorpha</taxon>
        <taxon>Rhabditoidea</taxon>
        <taxon>Rhabditidae</taxon>
        <taxon>Diploscapter</taxon>
    </lineage>
</organism>
<feature type="compositionally biased region" description="Low complexity" evidence="4">
    <location>
        <begin position="2616"/>
        <end position="2632"/>
    </location>
</feature>
<feature type="region of interest" description="Disordered" evidence="4">
    <location>
        <begin position="2160"/>
        <end position="2182"/>
    </location>
</feature>
<feature type="region of interest" description="Disordered" evidence="4">
    <location>
        <begin position="1174"/>
        <end position="1224"/>
    </location>
</feature>
<dbReference type="Proteomes" id="UP000218231">
    <property type="component" value="Unassembled WGS sequence"/>
</dbReference>
<protein>
    <recommendedName>
        <fullName evidence="2">Moesin/ezrin/radixin homolog 1</fullName>
    </recommendedName>
</protein>
<feature type="compositionally biased region" description="Low complexity" evidence="4">
    <location>
        <begin position="451"/>
        <end position="476"/>
    </location>
</feature>
<dbReference type="InterPro" id="IPR014352">
    <property type="entry name" value="FERM/acyl-CoA-bd_prot_sf"/>
</dbReference>
<dbReference type="Gene3D" id="1.20.80.10">
    <property type="match status" value="1"/>
</dbReference>
<dbReference type="InterPro" id="IPR029071">
    <property type="entry name" value="Ubiquitin-like_domsf"/>
</dbReference>